<dbReference type="EMBL" id="AP023361">
    <property type="protein sequence ID" value="BCJ90018.1"/>
    <property type="molecule type" value="Genomic_DNA"/>
</dbReference>
<organism evidence="2 3">
    <name type="scientific">Terrihabitans soli</name>
    <dbReference type="NCBI Taxonomy" id="708113"/>
    <lineage>
        <taxon>Bacteria</taxon>
        <taxon>Pseudomonadati</taxon>
        <taxon>Pseudomonadota</taxon>
        <taxon>Alphaproteobacteria</taxon>
        <taxon>Hyphomicrobiales</taxon>
        <taxon>Terrihabitans</taxon>
    </lineage>
</organism>
<gene>
    <name evidence="2" type="ORF">IZ6_07530</name>
</gene>
<protein>
    <submittedName>
        <fullName evidence="2">Uncharacterized protein</fullName>
    </submittedName>
</protein>
<reference evidence="2 3" key="1">
    <citation type="submission" date="2020-08" db="EMBL/GenBank/DDBJ databases">
        <title>Genome sequence of Rhizobiales bacterium strain IZ6.</title>
        <authorList>
            <person name="Nakai R."/>
            <person name="Naganuma T."/>
        </authorList>
    </citation>
    <scope>NUCLEOTIDE SEQUENCE [LARGE SCALE GENOMIC DNA]</scope>
    <source>
        <strain evidence="2 3">IZ6</strain>
    </source>
</reference>
<feature type="compositionally biased region" description="Low complexity" evidence="1">
    <location>
        <begin position="13"/>
        <end position="22"/>
    </location>
</feature>
<name>A0A6S6QU70_9HYPH</name>
<feature type="region of interest" description="Disordered" evidence="1">
    <location>
        <begin position="1"/>
        <end position="47"/>
    </location>
</feature>
<evidence type="ECO:0000256" key="1">
    <source>
        <dbReference type="SAM" id="MobiDB-lite"/>
    </source>
</evidence>
<evidence type="ECO:0000313" key="2">
    <source>
        <dbReference type="EMBL" id="BCJ90018.1"/>
    </source>
</evidence>
<dbReference type="KEGG" id="tso:IZ6_07530"/>
<sequence length="122" mass="12743">MSGAEISPRDAGSHGASAHSAAQLAVEEGPEAATDKTVASGSQLAVSLKKKPTVTAAPGAVLSKLFDGAGEKVDSFAQTPKDAYDYGVELIQASLRADKQLEELNRMELSKLAERAEWGDRS</sequence>
<dbReference type="AlphaFoldDB" id="A0A6S6QU70"/>
<proteinExistence type="predicted"/>
<keyword evidence="3" id="KW-1185">Reference proteome</keyword>
<dbReference type="Proteomes" id="UP000515317">
    <property type="component" value="Chromosome"/>
</dbReference>
<accession>A0A6S6QU70</accession>
<evidence type="ECO:0000313" key="3">
    <source>
        <dbReference type="Proteomes" id="UP000515317"/>
    </source>
</evidence>